<evidence type="ECO:0000259" key="1">
    <source>
        <dbReference type="Pfam" id="PF04448"/>
    </source>
</evidence>
<reference evidence="3" key="1">
    <citation type="submission" date="2016-11" db="EMBL/GenBank/DDBJ databases">
        <authorList>
            <person name="Varghese N."/>
            <person name="Submissions S."/>
        </authorList>
    </citation>
    <scope>NUCLEOTIDE SEQUENCE [LARGE SCALE GENOMIC DNA]</scope>
    <source>
        <strain evidence="3">DSM 17957</strain>
    </source>
</reference>
<dbReference type="OrthoDB" id="1094072at2"/>
<evidence type="ECO:0000313" key="3">
    <source>
        <dbReference type="Proteomes" id="UP000184536"/>
    </source>
</evidence>
<sequence length="86" mass="9850">MQNQETKWISVNDRLPECIEKYGISKIVLCLDAKGRVGFGIYQNGERQLYHEGWFTGGEVGENCVKITHWMPIPEPPKTILTNETL</sequence>
<name>A0A1M6M378_9FIRM</name>
<dbReference type="RefSeq" id="WP_110941906.1">
    <property type="nucleotide sequence ID" value="NZ_FQZV01000041.1"/>
</dbReference>
<organism evidence="2 3">
    <name type="scientific">Geosporobacter subterraneus DSM 17957</name>
    <dbReference type="NCBI Taxonomy" id="1121919"/>
    <lineage>
        <taxon>Bacteria</taxon>
        <taxon>Bacillati</taxon>
        <taxon>Bacillota</taxon>
        <taxon>Clostridia</taxon>
        <taxon>Peptostreptococcales</taxon>
        <taxon>Thermotaleaceae</taxon>
        <taxon>Geosporobacter</taxon>
    </lineage>
</organism>
<gene>
    <name evidence="2" type="ORF">SAMN02745975_02848</name>
</gene>
<dbReference type="Pfam" id="PF04448">
    <property type="entry name" value="DUF551"/>
    <property type="match status" value="1"/>
</dbReference>
<dbReference type="Proteomes" id="UP000184536">
    <property type="component" value="Unassembled WGS sequence"/>
</dbReference>
<protein>
    <recommendedName>
        <fullName evidence="1">DUF551 domain-containing protein</fullName>
    </recommendedName>
</protein>
<dbReference type="AlphaFoldDB" id="A0A1M6M378"/>
<dbReference type="InterPro" id="IPR007539">
    <property type="entry name" value="DUF551"/>
</dbReference>
<dbReference type="EMBL" id="FQZV01000041">
    <property type="protein sequence ID" value="SHJ77914.1"/>
    <property type="molecule type" value="Genomic_DNA"/>
</dbReference>
<proteinExistence type="predicted"/>
<evidence type="ECO:0000313" key="2">
    <source>
        <dbReference type="EMBL" id="SHJ77914.1"/>
    </source>
</evidence>
<accession>A0A1M6M378</accession>
<keyword evidence="3" id="KW-1185">Reference proteome</keyword>
<dbReference type="STRING" id="1121919.SAMN02745975_02848"/>
<feature type="domain" description="DUF551" evidence="1">
    <location>
        <begin position="7"/>
        <end position="78"/>
    </location>
</feature>